<evidence type="ECO:0000313" key="9">
    <source>
        <dbReference type="Proteomes" id="UP000257067"/>
    </source>
</evidence>
<dbReference type="OrthoDB" id="9542at2"/>
<keyword evidence="4" id="KW-0812">Transmembrane</keyword>
<dbReference type="Pfam" id="PF03349">
    <property type="entry name" value="Toluene_X"/>
    <property type="match status" value="1"/>
</dbReference>
<organism evidence="8 9">
    <name type="scientific">Helicobacter cholecystus</name>
    <dbReference type="NCBI Taxonomy" id="45498"/>
    <lineage>
        <taxon>Bacteria</taxon>
        <taxon>Pseudomonadati</taxon>
        <taxon>Campylobacterota</taxon>
        <taxon>Epsilonproteobacteria</taxon>
        <taxon>Campylobacterales</taxon>
        <taxon>Helicobacteraceae</taxon>
        <taxon>Helicobacter</taxon>
    </lineage>
</organism>
<protein>
    <submittedName>
        <fullName evidence="8">Uncharacterized protein</fullName>
    </submittedName>
</protein>
<evidence type="ECO:0000256" key="1">
    <source>
        <dbReference type="ARBA" id="ARBA00004571"/>
    </source>
</evidence>
<evidence type="ECO:0000313" key="8">
    <source>
        <dbReference type="EMBL" id="RDU69665.1"/>
    </source>
</evidence>
<comment type="subcellular location">
    <subcellularLocation>
        <location evidence="1">Cell outer membrane</location>
        <topology evidence="1">Multi-pass membrane protein</topology>
    </subcellularLocation>
</comment>
<reference evidence="8 9" key="1">
    <citation type="submission" date="2018-04" db="EMBL/GenBank/DDBJ databases">
        <title>Novel Campyloabacter and Helicobacter Species and Strains.</title>
        <authorList>
            <person name="Mannion A.J."/>
            <person name="Shen Z."/>
            <person name="Fox J.G."/>
        </authorList>
    </citation>
    <scope>NUCLEOTIDE SEQUENCE [LARGE SCALE GENOMIC DNA]</scope>
    <source>
        <strain evidence="8 9">ATCC 700242</strain>
    </source>
</reference>
<keyword evidence="6" id="KW-0472">Membrane</keyword>
<dbReference type="EMBL" id="NXLU01000002">
    <property type="protein sequence ID" value="RDU69665.1"/>
    <property type="molecule type" value="Genomic_DNA"/>
</dbReference>
<proteinExistence type="inferred from homology"/>
<evidence type="ECO:0000256" key="3">
    <source>
        <dbReference type="ARBA" id="ARBA00022452"/>
    </source>
</evidence>
<name>A0A3D8IXM1_9HELI</name>
<dbReference type="AlphaFoldDB" id="A0A3D8IXM1"/>
<sequence>MKKVFSSVLMGSVAFAGGFKMNEHSLNSIALSSAYVAGASGADSAYYNPANMGMGRFSDKHELEISTTWIHVPAFDFTTDFTKIKNQTGRDQGTQVTCQPVKGADGWFGSITCSLVGAFAPQVEAGPTSARGHANATNFVYPEIFYKSPTFWGGFNIGLAVTAPSGMTMDWDGVGGEFLDSSFIAMIEANPSISFKIGEWFGVGAGGRFVYGLGKFANTLNVPYVATMMQGLPGSHAIVTTKGTSTVDQVSSTKGKGFGYNIALTLKPLAFWTDSLIISATYRSPVHIDFKGRLSAVAITGKREDPIVKANMDADLLLSTDIPPVLQIGIAQRLGSFLIEAVYERNFWSYGDKFEFQYQNQKFSNIGGSMANQMGSTDEQRAKFMENMMSGADYDAVAIGRGWKDTSSYRVGVTYDVTQKFKAMASFAYDQTPVPKDAFGIPDADGYMMGVGVRYSMFEDTLDLGAAYSMTFKDNRESYIQSDSGLGKLQLVNVSMACRF</sequence>
<evidence type="ECO:0000256" key="5">
    <source>
        <dbReference type="ARBA" id="ARBA00022729"/>
    </source>
</evidence>
<dbReference type="GO" id="GO:0015483">
    <property type="term" value="F:long-chain fatty acid transporting porin activity"/>
    <property type="evidence" value="ECO:0007669"/>
    <property type="project" value="TreeGrafter"/>
</dbReference>
<keyword evidence="7" id="KW-0998">Cell outer membrane</keyword>
<dbReference type="PANTHER" id="PTHR35093">
    <property type="entry name" value="OUTER MEMBRANE PROTEIN NMB0088-RELATED"/>
    <property type="match status" value="1"/>
</dbReference>
<keyword evidence="3" id="KW-1134">Transmembrane beta strand</keyword>
<dbReference type="PANTHER" id="PTHR35093:SF8">
    <property type="entry name" value="OUTER MEMBRANE PROTEIN NMB0088-RELATED"/>
    <property type="match status" value="1"/>
</dbReference>
<evidence type="ECO:0000256" key="2">
    <source>
        <dbReference type="ARBA" id="ARBA00008163"/>
    </source>
</evidence>
<keyword evidence="9" id="KW-1185">Reference proteome</keyword>
<dbReference type="GO" id="GO:0009279">
    <property type="term" value="C:cell outer membrane"/>
    <property type="evidence" value="ECO:0007669"/>
    <property type="project" value="UniProtKB-SubCell"/>
</dbReference>
<dbReference type="Proteomes" id="UP000257067">
    <property type="component" value="Unassembled WGS sequence"/>
</dbReference>
<comment type="similarity">
    <text evidence="2">Belongs to the OmpP1/FadL family.</text>
</comment>
<accession>A0A3D8IXM1</accession>
<evidence type="ECO:0000256" key="6">
    <source>
        <dbReference type="ARBA" id="ARBA00023136"/>
    </source>
</evidence>
<dbReference type="InterPro" id="IPR005017">
    <property type="entry name" value="OMPP1/FadL/TodX"/>
</dbReference>
<dbReference type="Gene3D" id="2.40.160.60">
    <property type="entry name" value="Outer membrane protein transport protein (OMPP1/FadL/TodX)"/>
    <property type="match status" value="1"/>
</dbReference>
<dbReference type="RefSeq" id="WP_104724282.1">
    <property type="nucleotide sequence ID" value="NZ_FZNE01000003.1"/>
</dbReference>
<dbReference type="SUPFAM" id="SSF56935">
    <property type="entry name" value="Porins"/>
    <property type="match status" value="1"/>
</dbReference>
<comment type="caution">
    <text evidence="8">The sequence shown here is derived from an EMBL/GenBank/DDBJ whole genome shotgun (WGS) entry which is preliminary data.</text>
</comment>
<gene>
    <name evidence="8" type="ORF">CQA62_03190</name>
</gene>
<keyword evidence="5" id="KW-0732">Signal</keyword>
<evidence type="ECO:0000256" key="4">
    <source>
        <dbReference type="ARBA" id="ARBA00022692"/>
    </source>
</evidence>
<evidence type="ECO:0000256" key="7">
    <source>
        <dbReference type="ARBA" id="ARBA00023237"/>
    </source>
</evidence>